<gene>
    <name evidence="1" type="ORF">HPB51_002988</name>
</gene>
<sequence length="226" mass="24870">MVDKLIGEFAVPSPAGIVALFGYLRADTKDSCYGVVTVRSSDTEDALLESIYWPQGNILRVRRLDTSNKVHLSFSGGVKLEYVAYDALLIPVQPYKKRFQPVVSSAQLHIDPTPVPAPNQTFMGSAKKRCRSRVGPVLLMSVRPGALSVLGPTSPGTRADAGRTGMKERWLLTTRRETRPERGGSGFRSVDPSVTRERRLVVTRQRTRVDLVKQLGAQLGPGARRL</sequence>
<name>A0A9J6DKY0_RHIMP</name>
<accession>A0A9J6DKY0</accession>
<reference evidence="1" key="2">
    <citation type="submission" date="2021-09" db="EMBL/GenBank/DDBJ databases">
        <authorList>
            <person name="Jia N."/>
            <person name="Wang J."/>
            <person name="Shi W."/>
            <person name="Du L."/>
            <person name="Sun Y."/>
            <person name="Zhan W."/>
            <person name="Jiang J."/>
            <person name="Wang Q."/>
            <person name="Zhang B."/>
            <person name="Ji P."/>
            <person name="Sakyi L.B."/>
            <person name="Cui X."/>
            <person name="Yuan T."/>
            <person name="Jiang B."/>
            <person name="Yang W."/>
            <person name="Lam T.T.-Y."/>
            <person name="Chang Q."/>
            <person name="Ding S."/>
            <person name="Wang X."/>
            <person name="Zhu J."/>
            <person name="Ruan X."/>
            <person name="Zhao L."/>
            <person name="Wei J."/>
            <person name="Que T."/>
            <person name="Du C."/>
            <person name="Cheng J."/>
            <person name="Dai P."/>
            <person name="Han X."/>
            <person name="Huang E."/>
            <person name="Gao Y."/>
            <person name="Liu J."/>
            <person name="Shao H."/>
            <person name="Ye R."/>
            <person name="Li L."/>
            <person name="Wei W."/>
            <person name="Wang X."/>
            <person name="Wang C."/>
            <person name="Huo Q."/>
            <person name="Li W."/>
            <person name="Guo W."/>
            <person name="Chen H."/>
            <person name="Chen S."/>
            <person name="Zhou L."/>
            <person name="Zhou L."/>
            <person name="Ni X."/>
            <person name="Tian J."/>
            <person name="Zhou Y."/>
            <person name="Sheng Y."/>
            <person name="Liu T."/>
            <person name="Pan Y."/>
            <person name="Xia L."/>
            <person name="Li J."/>
            <person name="Zhao F."/>
            <person name="Cao W."/>
        </authorList>
    </citation>
    <scope>NUCLEOTIDE SEQUENCE</scope>
    <source>
        <strain evidence="1">Rmic-2018</strain>
        <tissue evidence="1">Larvae</tissue>
    </source>
</reference>
<evidence type="ECO:0000313" key="2">
    <source>
        <dbReference type="Proteomes" id="UP000821866"/>
    </source>
</evidence>
<protein>
    <submittedName>
        <fullName evidence="1">Uncharacterized protein</fullName>
    </submittedName>
</protein>
<comment type="caution">
    <text evidence="1">The sequence shown here is derived from an EMBL/GenBank/DDBJ whole genome shotgun (WGS) entry which is preliminary data.</text>
</comment>
<dbReference type="Proteomes" id="UP000821866">
    <property type="component" value="Chromosome 6"/>
</dbReference>
<reference evidence="1" key="1">
    <citation type="journal article" date="2020" name="Cell">
        <title>Large-Scale Comparative Analyses of Tick Genomes Elucidate Their Genetic Diversity and Vector Capacities.</title>
        <authorList>
            <consortium name="Tick Genome and Microbiome Consortium (TIGMIC)"/>
            <person name="Jia N."/>
            <person name="Wang J."/>
            <person name="Shi W."/>
            <person name="Du L."/>
            <person name="Sun Y."/>
            <person name="Zhan W."/>
            <person name="Jiang J.F."/>
            <person name="Wang Q."/>
            <person name="Zhang B."/>
            <person name="Ji P."/>
            <person name="Bell-Sakyi L."/>
            <person name="Cui X.M."/>
            <person name="Yuan T.T."/>
            <person name="Jiang B.G."/>
            <person name="Yang W.F."/>
            <person name="Lam T.T."/>
            <person name="Chang Q.C."/>
            <person name="Ding S.J."/>
            <person name="Wang X.J."/>
            <person name="Zhu J.G."/>
            <person name="Ruan X.D."/>
            <person name="Zhao L."/>
            <person name="Wei J.T."/>
            <person name="Ye R.Z."/>
            <person name="Que T.C."/>
            <person name="Du C.H."/>
            <person name="Zhou Y.H."/>
            <person name="Cheng J.X."/>
            <person name="Dai P.F."/>
            <person name="Guo W.B."/>
            <person name="Han X.H."/>
            <person name="Huang E.J."/>
            <person name="Li L.F."/>
            <person name="Wei W."/>
            <person name="Gao Y.C."/>
            <person name="Liu J.Z."/>
            <person name="Shao H.Z."/>
            <person name="Wang X."/>
            <person name="Wang C.C."/>
            <person name="Yang T.C."/>
            <person name="Huo Q.B."/>
            <person name="Li W."/>
            <person name="Chen H.Y."/>
            <person name="Chen S.E."/>
            <person name="Zhou L.G."/>
            <person name="Ni X.B."/>
            <person name="Tian J.H."/>
            <person name="Sheng Y."/>
            <person name="Liu T."/>
            <person name="Pan Y.S."/>
            <person name="Xia L.Y."/>
            <person name="Li J."/>
            <person name="Zhao F."/>
            <person name="Cao W.C."/>
        </authorList>
    </citation>
    <scope>NUCLEOTIDE SEQUENCE</scope>
    <source>
        <strain evidence="1">Rmic-2018</strain>
    </source>
</reference>
<proteinExistence type="predicted"/>
<dbReference type="EMBL" id="JABSTU010000008">
    <property type="protein sequence ID" value="KAH8022735.1"/>
    <property type="molecule type" value="Genomic_DNA"/>
</dbReference>
<keyword evidence="2" id="KW-1185">Reference proteome</keyword>
<dbReference type="AlphaFoldDB" id="A0A9J6DKY0"/>
<organism evidence="1 2">
    <name type="scientific">Rhipicephalus microplus</name>
    <name type="common">Cattle tick</name>
    <name type="synonym">Boophilus microplus</name>
    <dbReference type="NCBI Taxonomy" id="6941"/>
    <lineage>
        <taxon>Eukaryota</taxon>
        <taxon>Metazoa</taxon>
        <taxon>Ecdysozoa</taxon>
        <taxon>Arthropoda</taxon>
        <taxon>Chelicerata</taxon>
        <taxon>Arachnida</taxon>
        <taxon>Acari</taxon>
        <taxon>Parasitiformes</taxon>
        <taxon>Ixodida</taxon>
        <taxon>Ixodoidea</taxon>
        <taxon>Ixodidae</taxon>
        <taxon>Rhipicephalinae</taxon>
        <taxon>Rhipicephalus</taxon>
        <taxon>Boophilus</taxon>
    </lineage>
</organism>
<evidence type="ECO:0000313" key="1">
    <source>
        <dbReference type="EMBL" id="KAH8022735.1"/>
    </source>
</evidence>